<evidence type="ECO:0000313" key="8">
    <source>
        <dbReference type="RefSeq" id="XP_030524944.1"/>
    </source>
</evidence>
<comment type="similarity">
    <text evidence="1 6">Belongs to the cytochrome P450 family.</text>
</comment>
<evidence type="ECO:0000256" key="5">
    <source>
        <dbReference type="PIRSR" id="PIRSR602401-1"/>
    </source>
</evidence>
<dbReference type="PRINTS" id="PR00385">
    <property type="entry name" value="P450"/>
</dbReference>
<dbReference type="InterPro" id="IPR017972">
    <property type="entry name" value="Cyt_P450_CS"/>
</dbReference>
<dbReference type="InterPro" id="IPR002401">
    <property type="entry name" value="Cyt_P450_E_grp-I"/>
</dbReference>
<organism evidence="7 8">
    <name type="scientific">Rhodamnia argentea</name>
    <dbReference type="NCBI Taxonomy" id="178133"/>
    <lineage>
        <taxon>Eukaryota</taxon>
        <taxon>Viridiplantae</taxon>
        <taxon>Streptophyta</taxon>
        <taxon>Embryophyta</taxon>
        <taxon>Tracheophyta</taxon>
        <taxon>Spermatophyta</taxon>
        <taxon>Magnoliopsida</taxon>
        <taxon>eudicotyledons</taxon>
        <taxon>Gunneridae</taxon>
        <taxon>Pentapetalae</taxon>
        <taxon>rosids</taxon>
        <taxon>malvids</taxon>
        <taxon>Myrtales</taxon>
        <taxon>Myrtaceae</taxon>
        <taxon>Myrtoideae</taxon>
        <taxon>Myrteae</taxon>
        <taxon>Australasian group</taxon>
        <taxon>Rhodamnia</taxon>
    </lineage>
</organism>
<evidence type="ECO:0000256" key="2">
    <source>
        <dbReference type="ARBA" id="ARBA00022723"/>
    </source>
</evidence>
<keyword evidence="2 5" id="KW-0479">Metal-binding</keyword>
<protein>
    <submittedName>
        <fullName evidence="8">Geraniol 8-hydroxylase-like</fullName>
    </submittedName>
</protein>
<dbReference type="PANTHER" id="PTHR47950:SF48">
    <property type="entry name" value="CYTOCHROME P450 FAMILY PROTEIN, EXPRESSED"/>
    <property type="match status" value="1"/>
</dbReference>
<dbReference type="PRINTS" id="PR00463">
    <property type="entry name" value="EP450I"/>
</dbReference>
<dbReference type="SUPFAM" id="SSF48264">
    <property type="entry name" value="Cytochrome P450"/>
    <property type="match status" value="1"/>
</dbReference>
<name>A0A8B8NS00_9MYRT</name>
<dbReference type="Pfam" id="PF00067">
    <property type="entry name" value="p450"/>
    <property type="match status" value="1"/>
</dbReference>
<dbReference type="Proteomes" id="UP000827889">
    <property type="component" value="Chromosome 9"/>
</dbReference>
<evidence type="ECO:0000256" key="1">
    <source>
        <dbReference type="ARBA" id="ARBA00010617"/>
    </source>
</evidence>
<dbReference type="InterPro" id="IPR036396">
    <property type="entry name" value="Cyt_P450_sf"/>
</dbReference>
<evidence type="ECO:0000256" key="6">
    <source>
        <dbReference type="RuleBase" id="RU000461"/>
    </source>
</evidence>
<dbReference type="GeneID" id="115737109"/>
<gene>
    <name evidence="8" type="primary">LOC115737109</name>
</gene>
<evidence type="ECO:0000256" key="4">
    <source>
        <dbReference type="ARBA" id="ARBA00023004"/>
    </source>
</evidence>
<dbReference type="CDD" id="cd11073">
    <property type="entry name" value="CYP76-like"/>
    <property type="match status" value="1"/>
</dbReference>
<keyword evidence="6" id="KW-0503">Monooxygenase</keyword>
<evidence type="ECO:0000313" key="7">
    <source>
        <dbReference type="Proteomes" id="UP000827889"/>
    </source>
</evidence>
<dbReference type="PANTHER" id="PTHR47950">
    <property type="entry name" value="CYTOCHROME P450, FAMILY 76, SUBFAMILY C, POLYPEPTIDE 5-RELATED"/>
    <property type="match status" value="1"/>
</dbReference>
<dbReference type="PROSITE" id="PS00086">
    <property type="entry name" value="CYTOCHROME_P450"/>
    <property type="match status" value="1"/>
</dbReference>
<keyword evidence="7" id="KW-1185">Reference proteome</keyword>
<dbReference type="GO" id="GO:0004497">
    <property type="term" value="F:monooxygenase activity"/>
    <property type="evidence" value="ECO:0007669"/>
    <property type="project" value="UniProtKB-KW"/>
</dbReference>
<accession>A0A8B8NS00</accession>
<dbReference type="RefSeq" id="XP_030524944.1">
    <property type="nucleotide sequence ID" value="XM_030669084.2"/>
</dbReference>
<dbReference type="GO" id="GO:0020037">
    <property type="term" value="F:heme binding"/>
    <property type="evidence" value="ECO:0007669"/>
    <property type="project" value="InterPro"/>
</dbReference>
<dbReference type="FunFam" id="1.10.630.10:FF:000007">
    <property type="entry name" value="Cytochrome P450 76C4"/>
    <property type="match status" value="1"/>
</dbReference>
<dbReference type="OrthoDB" id="2789670at2759"/>
<dbReference type="GO" id="GO:0005506">
    <property type="term" value="F:iron ion binding"/>
    <property type="evidence" value="ECO:0007669"/>
    <property type="project" value="InterPro"/>
</dbReference>
<dbReference type="Gene3D" id="1.10.630.10">
    <property type="entry name" value="Cytochrome P450"/>
    <property type="match status" value="1"/>
</dbReference>
<keyword evidence="4 5" id="KW-0408">Iron</keyword>
<dbReference type="GO" id="GO:0016705">
    <property type="term" value="F:oxidoreductase activity, acting on paired donors, with incorporation or reduction of molecular oxygen"/>
    <property type="evidence" value="ECO:0007669"/>
    <property type="project" value="InterPro"/>
</dbReference>
<comment type="cofactor">
    <cofactor evidence="5">
        <name>heme</name>
        <dbReference type="ChEBI" id="CHEBI:30413"/>
    </cofactor>
</comment>
<evidence type="ECO:0000256" key="3">
    <source>
        <dbReference type="ARBA" id="ARBA00023002"/>
    </source>
</evidence>
<proteinExistence type="inferred from homology"/>
<sequence>MSIQKEASLVSHKRRDMNFFALIFCLYLLWGLFRALSFVVKRSKRSPSNLPPGPRPLPVIGNLLELGNLPHKSLAKLAGTYGPIIKLHLGFVTTVVISSPTLAKEILQTHDAIFANRTTPDSITAHDHHQLGLPWIPVSPLFRDLRKIYNSHLLSSRKLDSNQHLRSKKVQELVAHVAKCARNGGILDVGEAAFRTTLNSLSNTVFSLDMTDPSTSAKELKEVMWQIMAEVGKPNIADYFPVLKKIDPQNVKRRTELHFSKMFDIFDGLIKERLQLRAQSGAATCDDVLDALLDVVEDKSEDLDISIVKHLFLDFFVAGSETTSSTLEWAMGELLRNPEKLSRAQTELHLLIGKGKQIEEADISRLPYLQATVKETLRLHPPIPLLLPRKAEADTLVGGFTIPKGAQVLINAWAIGRDPAIWACPNEFMPERFLGSNIDLRGQDFELIPFGGGRRICPGLLLATRMLHLMLGSLINAFNWRLEDGVTPENMNMEDKFGITVQRAQPVKAVAVPA</sequence>
<keyword evidence="3 6" id="KW-0560">Oxidoreductase</keyword>
<reference evidence="8" key="1">
    <citation type="submission" date="2025-08" db="UniProtKB">
        <authorList>
            <consortium name="RefSeq"/>
        </authorList>
    </citation>
    <scope>IDENTIFICATION</scope>
    <source>
        <tissue evidence="8">Leaf</tissue>
    </source>
</reference>
<feature type="binding site" description="axial binding residue" evidence="5">
    <location>
        <position position="457"/>
    </location>
    <ligand>
        <name>heme</name>
        <dbReference type="ChEBI" id="CHEBI:30413"/>
    </ligand>
    <ligandPart>
        <name>Fe</name>
        <dbReference type="ChEBI" id="CHEBI:18248"/>
    </ligandPart>
</feature>
<dbReference type="KEGG" id="rarg:115737109"/>
<dbReference type="AlphaFoldDB" id="A0A8B8NS00"/>
<keyword evidence="5 6" id="KW-0349">Heme</keyword>
<dbReference type="InterPro" id="IPR001128">
    <property type="entry name" value="Cyt_P450"/>
</dbReference>